<dbReference type="Proteomes" id="UP001202328">
    <property type="component" value="Unassembled WGS sequence"/>
</dbReference>
<evidence type="ECO:0000313" key="3">
    <source>
        <dbReference type="Proteomes" id="UP001202328"/>
    </source>
</evidence>
<dbReference type="GO" id="GO:0004559">
    <property type="term" value="F:alpha-mannosidase activity"/>
    <property type="evidence" value="ECO:0007669"/>
    <property type="project" value="InterPro"/>
</dbReference>
<dbReference type="InterPro" id="IPR011013">
    <property type="entry name" value="Gal_mutarotase_sf_dom"/>
</dbReference>
<dbReference type="AlphaFoldDB" id="A0AAD4X7S4"/>
<proteinExistence type="predicted"/>
<dbReference type="Pfam" id="PF07748">
    <property type="entry name" value="Glyco_hydro_38C"/>
    <property type="match status" value="1"/>
</dbReference>
<comment type="caution">
    <text evidence="2">The sequence shown here is derived from an EMBL/GenBank/DDBJ whole genome shotgun (WGS) entry which is preliminary data.</text>
</comment>
<reference evidence="2" key="1">
    <citation type="submission" date="2022-04" db="EMBL/GenBank/DDBJ databases">
        <title>A functionally conserved STORR gene fusion in Papaver species that diverged 16.8 million years ago.</title>
        <authorList>
            <person name="Catania T."/>
        </authorList>
    </citation>
    <scope>NUCLEOTIDE SEQUENCE</scope>
    <source>
        <strain evidence="2">S-188037</strain>
    </source>
</reference>
<feature type="domain" description="Glycosyl hydrolase family 38 C-terminal" evidence="1">
    <location>
        <begin position="55"/>
        <end position="112"/>
    </location>
</feature>
<evidence type="ECO:0000313" key="2">
    <source>
        <dbReference type="EMBL" id="KAI3853749.1"/>
    </source>
</evidence>
<protein>
    <recommendedName>
        <fullName evidence="1">Glycosyl hydrolase family 38 C-terminal domain-containing protein</fullName>
    </recommendedName>
</protein>
<keyword evidence="3" id="KW-1185">Reference proteome</keyword>
<evidence type="ECO:0000259" key="1">
    <source>
        <dbReference type="Pfam" id="PF07748"/>
    </source>
</evidence>
<organism evidence="2 3">
    <name type="scientific">Papaver atlanticum</name>
    <dbReference type="NCBI Taxonomy" id="357466"/>
    <lineage>
        <taxon>Eukaryota</taxon>
        <taxon>Viridiplantae</taxon>
        <taxon>Streptophyta</taxon>
        <taxon>Embryophyta</taxon>
        <taxon>Tracheophyta</taxon>
        <taxon>Spermatophyta</taxon>
        <taxon>Magnoliopsida</taxon>
        <taxon>Ranunculales</taxon>
        <taxon>Papaveraceae</taxon>
        <taxon>Papaveroideae</taxon>
        <taxon>Papaver</taxon>
    </lineage>
</organism>
<sequence length="152" mass="17314">MRRRCCDGIVDGFVVMPRNQDKKMTSVMEENKLKIGFELNQQPTNIIGLILVVPLKIVLGPLMHEVHQQFSSWVYQVTILYKDKDHLEVEFTIPTRSGNMIFLMTKTNLEFQLSELLLMTCIQQKGLKKTYQKGKGSLAGGVQDLRVKLSGS</sequence>
<dbReference type="EMBL" id="JAJJMB010015535">
    <property type="protein sequence ID" value="KAI3853749.1"/>
    <property type="molecule type" value="Genomic_DNA"/>
</dbReference>
<dbReference type="SUPFAM" id="SSF74650">
    <property type="entry name" value="Galactose mutarotase-like"/>
    <property type="match status" value="1"/>
</dbReference>
<dbReference type="Gene3D" id="2.70.98.30">
    <property type="entry name" value="Golgi alpha-mannosidase II, domain 4"/>
    <property type="match status" value="1"/>
</dbReference>
<dbReference type="InterPro" id="IPR011682">
    <property type="entry name" value="Glyco_hydro_38_C"/>
</dbReference>
<name>A0AAD4X7S4_9MAGN</name>
<accession>A0AAD4X7S4</accession>
<dbReference type="GO" id="GO:0006013">
    <property type="term" value="P:mannose metabolic process"/>
    <property type="evidence" value="ECO:0007669"/>
    <property type="project" value="InterPro"/>
</dbReference>
<gene>
    <name evidence="2" type="ORF">MKW98_025266</name>
</gene>
<dbReference type="GO" id="GO:0030246">
    <property type="term" value="F:carbohydrate binding"/>
    <property type="evidence" value="ECO:0007669"/>
    <property type="project" value="InterPro"/>
</dbReference>